<evidence type="ECO:0000313" key="3">
    <source>
        <dbReference type="Proteomes" id="UP000215155"/>
    </source>
</evidence>
<protein>
    <submittedName>
        <fullName evidence="2">Uncharacterized protein</fullName>
    </submittedName>
</protein>
<feature type="compositionally biased region" description="Polar residues" evidence="1">
    <location>
        <begin position="11"/>
        <end position="22"/>
    </location>
</feature>
<proteinExistence type="predicted"/>
<reference evidence="2 3" key="1">
    <citation type="submission" date="2017-07" db="EMBL/GenBank/DDBJ databases">
        <title>Draft genome sequence of Prevotella copri isolated from the gut of healthy adult Indian.</title>
        <authorList>
            <person name="Das B."/>
            <person name="Bag S."/>
            <person name="Ghosh T.S."/>
        </authorList>
    </citation>
    <scope>NUCLEOTIDE SEQUENCE [LARGE SCALE GENOMIC DNA]</scope>
    <source>
        <strain evidence="2 3">Indica</strain>
    </source>
</reference>
<sequence length="65" mass="7552">MAMMELHKLSSDWNMGSPTSERLPTRQGKVFEVPSNIGCARKNEKELFFFTRWHDVTESNSKGFE</sequence>
<comment type="caution">
    <text evidence="2">The sequence shown here is derived from an EMBL/GenBank/DDBJ whole genome shotgun (WGS) entry which is preliminary data.</text>
</comment>
<dbReference type="Proteomes" id="UP000215155">
    <property type="component" value="Unassembled WGS sequence"/>
</dbReference>
<dbReference type="EMBL" id="NMPZ01000004">
    <property type="protein sequence ID" value="OXL44769.1"/>
    <property type="molecule type" value="Genomic_DNA"/>
</dbReference>
<dbReference type="AlphaFoldDB" id="A0AA91TL09"/>
<accession>A0AA91TL09</accession>
<feature type="region of interest" description="Disordered" evidence="1">
    <location>
        <begin position="9"/>
        <end position="28"/>
    </location>
</feature>
<organism evidence="2 3">
    <name type="scientific">Segatella copri</name>
    <dbReference type="NCBI Taxonomy" id="165179"/>
    <lineage>
        <taxon>Bacteria</taxon>
        <taxon>Pseudomonadati</taxon>
        <taxon>Bacteroidota</taxon>
        <taxon>Bacteroidia</taxon>
        <taxon>Bacteroidales</taxon>
        <taxon>Prevotellaceae</taxon>
        <taxon>Segatella</taxon>
    </lineage>
</organism>
<evidence type="ECO:0000256" key="1">
    <source>
        <dbReference type="SAM" id="MobiDB-lite"/>
    </source>
</evidence>
<gene>
    <name evidence="2" type="ORF">CFT61_03590</name>
</gene>
<evidence type="ECO:0000313" key="2">
    <source>
        <dbReference type="EMBL" id="OXL44769.1"/>
    </source>
</evidence>
<name>A0AA91TL09_9BACT</name>